<proteinExistence type="predicted"/>
<dbReference type="RefSeq" id="WP_055178118.1">
    <property type="nucleotide sequence ID" value="NZ_JAUSQY010000001.1"/>
</dbReference>
<gene>
    <name evidence="2" type="ORF">Clow_01500</name>
</gene>
<keyword evidence="1" id="KW-0732">Signal</keyword>
<evidence type="ECO:0008006" key="4">
    <source>
        <dbReference type="Google" id="ProtNLM"/>
    </source>
</evidence>
<dbReference type="InterPro" id="IPR019546">
    <property type="entry name" value="TAT_signal_bac_arc"/>
</dbReference>
<dbReference type="Pfam" id="PF10518">
    <property type="entry name" value="TAT_signal"/>
    <property type="match status" value="1"/>
</dbReference>
<dbReference type="STRING" id="1544413.Clow_01500"/>
<comment type="caution">
    <text evidence="2">The sequence shown here is derived from an EMBL/GenBank/DDBJ whole genome shotgun (WGS) entry which is preliminary data.</text>
</comment>
<evidence type="ECO:0000256" key="1">
    <source>
        <dbReference type="SAM" id="SignalP"/>
    </source>
</evidence>
<dbReference type="InterPro" id="IPR006311">
    <property type="entry name" value="TAT_signal"/>
</dbReference>
<evidence type="ECO:0000313" key="2">
    <source>
        <dbReference type="EMBL" id="KQB86146.1"/>
    </source>
</evidence>
<reference evidence="2 3" key="1">
    <citation type="submission" date="2015-10" db="EMBL/GenBank/DDBJ databases">
        <title>Corynebacteirum lowii and Corynebacterium oculi species nova, derived from human clinical disease and and emended description of Corynebacterium mastiditis.</title>
        <authorList>
            <person name="Bernard K."/>
            <person name="Pacheco A.L."/>
            <person name="Mcdougall C."/>
            <person name="Burtx T."/>
            <person name="Weibe D."/>
            <person name="Tyler S."/>
            <person name="Olson A.B."/>
            <person name="Cnockaert M."/>
            <person name="Eguchi H."/>
            <person name="Kuwahara T."/>
            <person name="Nakayama-Imaohji H."/>
            <person name="Boudewijins M."/>
            <person name="Van Hoecke F."/>
            <person name="Bernier A.-M."/>
            <person name="Vandamme P."/>
        </authorList>
    </citation>
    <scope>NUCLEOTIDE SEQUENCE [LARGE SCALE GENOMIC DNA]</scope>
    <source>
        <strain evidence="2 3">NML 130206</strain>
    </source>
</reference>
<dbReference type="OrthoDB" id="9856668at2"/>
<protein>
    <recommendedName>
        <fullName evidence="4">Secreted protein</fullName>
    </recommendedName>
</protein>
<accession>A0A0N8W0A4</accession>
<dbReference type="EMBL" id="LKEV01000004">
    <property type="protein sequence ID" value="KQB86146.1"/>
    <property type="molecule type" value="Genomic_DNA"/>
</dbReference>
<dbReference type="PATRIC" id="fig|1544413.3.peg.1502"/>
<name>A0A0N8W0A4_9CORY</name>
<sequence length="171" mass="17765">MDRRNFLKLGAVAVAVGAMSTLPAMSAAARENSAGIAGTRLDLVAEPTSEGGVLTLLRLSNGGQRTLEQGETLHVVARSLDGAGLVDRHGVIAPTDMQGQVSEGRWEIALPQAVAPGEAVEVPLTWTRAALPPLSSSAGADGPLRVQVFASLVLSDEPFHEVQSPEVLVEI</sequence>
<dbReference type="AlphaFoldDB" id="A0A0N8W0A4"/>
<organism evidence="2 3">
    <name type="scientific">Corynebacterium lowii</name>
    <dbReference type="NCBI Taxonomy" id="1544413"/>
    <lineage>
        <taxon>Bacteria</taxon>
        <taxon>Bacillati</taxon>
        <taxon>Actinomycetota</taxon>
        <taxon>Actinomycetes</taxon>
        <taxon>Mycobacteriales</taxon>
        <taxon>Corynebacteriaceae</taxon>
        <taxon>Corynebacterium</taxon>
    </lineage>
</organism>
<dbReference type="NCBIfam" id="TIGR01409">
    <property type="entry name" value="TAT_signal_seq"/>
    <property type="match status" value="1"/>
</dbReference>
<dbReference type="Proteomes" id="UP000050488">
    <property type="component" value="Unassembled WGS sequence"/>
</dbReference>
<dbReference type="PROSITE" id="PS51318">
    <property type="entry name" value="TAT"/>
    <property type="match status" value="1"/>
</dbReference>
<feature type="signal peptide" evidence="1">
    <location>
        <begin position="1"/>
        <end position="26"/>
    </location>
</feature>
<evidence type="ECO:0000313" key="3">
    <source>
        <dbReference type="Proteomes" id="UP000050488"/>
    </source>
</evidence>
<keyword evidence="3" id="KW-1185">Reference proteome</keyword>
<feature type="chain" id="PRO_5038346102" description="Secreted protein" evidence="1">
    <location>
        <begin position="27"/>
        <end position="171"/>
    </location>
</feature>